<dbReference type="EMBL" id="CP000267">
    <property type="protein sequence ID" value="ABD70942.1"/>
    <property type="molecule type" value="Genomic_DNA"/>
</dbReference>
<dbReference type="STRING" id="338969.Rfer_3233"/>
<dbReference type="KEGG" id="rfr:Rfer_3233"/>
<dbReference type="RefSeq" id="WP_011465505.1">
    <property type="nucleotide sequence ID" value="NC_007908.1"/>
</dbReference>
<dbReference type="Proteomes" id="UP000008332">
    <property type="component" value="Chromosome"/>
</dbReference>
<dbReference type="AlphaFoldDB" id="Q21TG1"/>
<gene>
    <name evidence="1" type="ordered locus">Rfer_3233</name>
</gene>
<accession>Q21TG1</accession>
<dbReference type="OrthoDB" id="5295974at2"/>
<reference evidence="2" key="1">
    <citation type="submission" date="2006-02" db="EMBL/GenBank/DDBJ databases">
        <title>Complete sequence of chromosome of Rhodoferax ferrireducens DSM 15236.</title>
        <authorList>
            <person name="Copeland A."/>
            <person name="Lucas S."/>
            <person name="Lapidus A."/>
            <person name="Barry K."/>
            <person name="Detter J.C."/>
            <person name="Glavina del Rio T."/>
            <person name="Hammon N."/>
            <person name="Israni S."/>
            <person name="Pitluck S."/>
            <person name="Brettin T."/>
            <person name="Bruce D."/>
            <person name="Han C."/>
            <person name="Tapia R."/>
            <person name="Gilna P."/>
            <person name="Kiss H."/>
            <person name="Schmutz J."/>
            <person name="Larimer F."/>
            <person name="Land M."/>
            <person name="Kyrpides N."/>
            <person name="Ivanova N."/>
            <person name="Richardson P."/>
        </authorList>
    </citation>
    <scope>NUCLEOTIDE SEQUENCE [LARGE SCALE GENOMIC DNA]</scope>
    <source>
        <strain evidence="2">ATCC BAA-621 / DSM 15236 / T118</strain>
    </source>
</reference>
<evidence type="ECO:0000313" key="1">
    <source>
        <dbReference type="EMBL" id="ABD70942.1"/>
    </source>
</evidence>
<evidence type="ECO:0000313" key="2">
    <source>
        <dbReference type="Proteomes" id="UP000008332"/>
    </source>
</evidence>
<dbReference type="eggNOG" id="COG4255">
    <property type="taxonomic scope" value="Bacteria"/>
</dbReference>
<name>Q21TG1_ALBFT</name>
<protein>
    <recommendedName>
        <fullName evidence="3">Phosphoglycerate mutase</fullName>
    </recommendedName>
</protein>
<keyword evidence="2" id="KW-1185">Reference proteome</keyword>
<organism evidence="1 2">
    <name type="scientific">Albidiferax ferrireducens (strain ATCC BAA-621 / DSM 15236 / T118)</name>
    <name type="common">Rhodoferax ferrireducens</name>
    <dbReference type="NCBI Taxonomy" id="338969"/>
    <lineage>
        <taxon>Bacteria</taxon>
        <taxon>Pseudomonadati</taxon>
        <taxon>Pseudomonadota</taxon>
        <taxon>Betaproteobacteria</taxon>
        <taxon>Burkholderiales</taxon>
        <taxon>Comamonadaceae</taxon>
        <taxon>Rhodoferax</taxon>
    </lineage>
</organism>
<proteinExistence type="predicted"/>
<dbReference type="HOGENOM" id="CLU_037503_1_1_4"/>
<evidence type="ECO:0008006" key="3">
    <source>
        <dbReference type="Google" id="ProtNLM"/>
    </source>
</evidence>
<sequence>MHLLIPFAFCSSEGCRQALTPLKLPNLEKLLRRLTPQPMDSGDESSLSPPHERALARALNLPVADGLIPWAALQAQTTLATPGAGSAWAFITPCHWRTGSKHVAMGGVPLPDFAAQESQALLAAMQPYFSEDGISLHYEKPERWLARGAVFNDLATASLDRVIGRDVAHWLPAASSAIPLQRLQSEMQMLLYHHPVNDDRSARGVPIVNSFWISGTGALPEMPHQAGTAPKPVLVTSLREAALGDNWPAWAQAWQALDATECAALLATLNQGGSAELTLCGERSAQTFVARPPSILKNFLGLFDSQPPSLLLEKL</sequence>